<keyword evidence="3" id="KW-1185">Reference proteome</keyword>
<proteinExistence type="predicted"/>
<accession>A0ABP4AXP5</accession>
<sequence length="71" mass="7651">MPEGSRVGLARFGGAGTNPSLEVPVRCHLAFHALARDPPAIPPEARDQDERPETRDPFAFSADQAGAGRRR</sequence>
<evidence type="ECO:0000313" key="2">
    <source>
        <dbReference type="EMBL" id="GAA0942874.1"/>
    </source>
</evidence>
<comment type="caution">
    <text evidence="2">The sequence shown here is derived from an EMBL/GenBank/DDBJ whole genome shotgun (WGS) entry which is preliminary data.</text>
</comment>
<evidence type="ECO:0000256" key="1">
    <source>
        <dbReference type="SAM" id="MobiDB-lite"/>
    </source>
</evidence>
<gene>
    <name evidence="2" type="ORF">GCM10009554_35780</name>
</gene>
<organism evidence="2 3">
    <name type="scientific">Kribbella koreensis</name>
    <dbReference type="NCBI Taxonomy" id="57909"/>
    <lineage>
        <taxon>Bacteria</taxon>
        <taxon>Bacillati</taxon>
        <taxon>Actinomycetota</taxon>
        <taxon>Actinomycetes</taxon>
        <taxon>Propionibacteriales</taxon>
        <taxon>Kribbellaceae</taxon>
        <taxon>Kribbella</taxon>
    </lineage>
</organism>
<protein>
    <submittedName>
        <fullName evidence="2">Uncharacterized protein</fullName>
    </submittedName>
</protein>
<evidence type="ECO:0000313" key="3">
    <source>
        <dbReference type="Proteomes" id="UP001500542"/>
    </source>
</evidence>
<feature type="region of interest" description="Disordered" evidence="1">
    <location>
        <begin position="36"/>
        <end position="71"/>
    </location>
</feature>
<reference evidence="3" key="1">
    <citation type="journal article" date="2019" name="Int. J. Syst. Evol. Microbiol.">
        <title>The Global Catalogue of Microorganisms (GCM) 10K type strain sequencing project: providing services to taxonomists for standard genome sequencing and annotation.</title>
        <authorList>
            <consortium name="The Broad Institute Genomics Platform"/>
            <consortium name="The Broad Institute Genome Sequencing Center for Infectious Disease"/>
            <person name="Wu L."/>
            <person name="Ma J."/>
        </authorList>
    </citation>
    <scope>NUCLEOTIDE SEQUENCE [LARGE SCALE GENOMIC DNA]</scope>
    <source>
        <strain evidence="3">JCM 10977</strain>
    </source>
</reference>
<feature type="compositionally biased region" description="Basic and acidic residues" evidence="1">
    <location>
        <begin position="44"/>
        <end position="56"/>
    </location>
</feature>
<dbReference type="EMBL" id="BAAAHK010000007">
    <property type="protein sequence ID" value="GAA0942874.1"/>
    <property type="molecule type" value="Genomic_DNA"/>
</dbReference>
<dbReference type="Proteomes" id="UP001500542">
    <property type="component" value="Unassembled WGS sequence"/>
</dbReference>
<name>A0ABP4AXP5_9ACTN</name>